<feature type="region of interest" description="Disordered" evidence="5">
    <location>
        <begin position="1"/>
        <end position="34"/>
    </location>
</feature>
<comment type="caution">
    <text evidence="7">The sequence shown here is derived from an EMBL/GenBank/DDBJ whole genome shotgun (WGS) entry which is preliminary data.</text>
</comment>
<keyword evidence="3" id="KW-0804">Transcription</keyword>
<dbReference type="PANTHER" id="PTHR30055">
    <property type="entry name" value="HTH-TYPE TRANSCRIPTIONAL REGULATOR RUTR"/>
    <property type="match status" value="1"/>
</dbReference>
<dbReference type="EMBL" id="BOMB01000021">
    <property type="protein sequence ID" value="GID13061.1"/>
    <property type="molecule type" value="Genomic_DNA"/>
</dbReference>
<dbReference type="InterPro" id="IPR001647">
    <property type="entry name" value="HTH_TetR"/>
</dbReference>
<dbReference type="AlphaFoldDB" id="A0A8J3IZQ0"/>
<evidence type="ECO:0000256" key="4">
    <source>
        <dbReference type="PROSITE-ProRule" id="PRU00335"/>
    </source>
</evidence>
<dbReference type="Proteomes" id="UP000612808">
    <property type="component" value="Unassembled WGS sequence"/>
</dbReference>
<keyword evidence="2 4" id="KW-0238">DNA-binding</keyword>
<dbReference type="RefSeq" id="WP_203659663.1">
    <property type="nucleotide sequence ID" value="NZ_BAAAZM010000004.1"/>
</dbReference>
<dbReference type="GO" id="GO:0000976">
    <property type="term" value="F:transcription cis-regulatory region binding"/>
    <property type="evidence" value="ECO:0007669"/>
    <property type="project" value="TreeGrafter"/>
</dbReference>
<accession>A0A8J3IZQ0</accession>
<dbReference type="InterPro" id="IPR050109">
    <property type="entry name" value="HTH-type_TetR-like_transc_reg"/>
</dbReference>
<gene>
    <name evidence="7" type="ORF">Aru02nite_39500</name>
</gene>
<evidence type="ECO:0000256" key="2">
    <source>
        <dbReference type="ARBA" id="ARBA00023125"/>
    </source>
</evidence>
<dbReference type="GO" id="GO:0003700">
    <property type="term" value="F:DNA-binding transcription factor activity"/>
    <property type="evidence" value="ECO:0007669"/>
    <property type="project" value="TreeGrafter"/>
</dbReference>
<keyword evidence="1" id="KW-0805">Transcription regulation</keyword>
<keyword evidence="8" id="KW-1185">Reference proteome</keyword>
<feature type="compositionally biased region" description="Basic and acidic residues" evidence="5">
    <location>
        <begin position="7"/>
        <end position="32"/>
    </location>
</feature>
<evidence type="ECO:0000256" key="1">
    <source>
        <dbReference type="ARBA" id="ARBA00023015"/>
    </source>
</evidence>
<dbReference type="PRINTS" id="PR00455">
    <property type="entry name" value="HTHTETR"/>
</dbReference>
<evidence type="ECO:0000256" key="3">
    <source>
        <dbReference type="ARBA" id="ARBA00023163"/>
    </source>
</evidence>
<name>A0A8J3IZQ0_9ACTN</name>
<evidence type="ECO:0000313" key="8">
    <source>
        <dbReference type="Proteomes" id="UP000612808"/>
    </source>
</evidence>
<proteinExistence type="predicted"/>
<evidence type="ECO:0000256" key="5">
    <source>
        <dbReference type="SAM" id="MobiDB-lite"/>
    </source>
</evidence>
<dbReference type="Gene3D" id="1.10.357.10">
    <property type="entry name" value="Tetracycline Repressor, domain 2"/>
    <property type="match status" value="1"/>
</dbReference>
<protein>
    <submittedName>
        <fullName evidence="7">TetR family transcriptional regulator</fullName>
    </submittedName>
</protein>
<dbReference type="PROSITE" id="PS50977">
    <property type="entry name" value="HTH_TETR_2"/>
    <property type="match status" value="1"/>
</dbReference>
<feature type="DNA-binding region" description="H-T-H motif" evidence="4">
    <location>
        <begin position="55"/>
        <end position="74"/>
    </location>
</feature>
<dbReference type="PANTHER" id="PTHR30055:SF234">
    <property type="entry name" value="HTH-TYPE TRANSCRIPTIONAL REGULATOR BETI"/>
    <property type="match status" value="1"/>
</dbReference>
<evidence type="ECO:0000313" key="7">
    <source>
        <dbReference type="EMBL" id="GID13061.1"/>
    </source>
</evidence>
<sequence>MGTEQNRSGDRQEPADGRRAGGERVPRAETQRRNRARVLAAARHEFTERGFRDAKIDRIAERAKLTRGAVYSNFPGKRALYFSVLAEDAEQAPADPRPGRTVPDALAALASAWLSPLPLATDGPDWLGRDLVPEILADEHTRRPYAELLALQAIALGFGLEALPPRRGHRLVRVAAAALTTLHGAGQLAVAAPGFADPFDVVETCRGLAGLDLADDWSPPHAGYAPAARPVDAPWAPPAAVDALRAEPVRPGGDGVVAVLGLHRLSAVEEALRLCPVTAVLVTGEPRELDPLVRLVLAELRSCLRHALPESAWPRLSLVHDGAAAVAAAAGVRAVSDETETAVRVRDGRIVARADGRGACHAAASVPD</sequence>
<dbReference type="Pfam" id="PF00440">
    <property type="entry name" value="TetR_N"/>
    <property type="match status" value="1"/>
</dbReference>
<organism evidence="7 8">
    <name type="scientific">Actinocatenispora rupis</name>
    <dbReference type="NCBI Taxonomy" id="519421"/>
    <lineage>
        <taxon>Bacteria</taxon>
        <taxon>Bacillati</taxon>
        <taxon>Actinomycetota</taxon>
        <taxon>Actinomycetes</taxon>
        <taxon>Micromonosporales</taxon>
        <taxon>Micromonosporaceae</taxon>
        <taxon>Actinocatenispora</taxon>
    </lineage>
</organism>
<reference evidence="7" key="1">
    <citation type="submission" date="2021-01" db="EMBL/GenBank/DDBJ databases">
        <title>Whole genome shotgun sequence of Actinocatenispora rupis NBRC 107355.</title>
        <authorList>
            <person name="Komaki H."/>
            <person name="Tamura T."/>
        </authorList>
    </citation>
    <scope>NUCLEOTIDE SEQUENCE</scope>
    <source>
        <strain evidence="7">NBRC 107355</strain>
    </source>
</reference>
<dbReference type="InterPro" id="IPR009057">
    <property type="entry name" value="Homeodomain-like_sf"/>
</dbReference>
<feature type="domain" description="HTH tetR-type" evidence="6">
    <location>
        <begin position="32"/>
        <end position="92"/>
    </location>
</feature>
<dbReference type="SUPFAM" id="SSF46689">
    <property type="entry name" value="Homeodomain-like"/>
    <property type="match status" value="1"/>
</dbReference>
<evidence type="ECO:0000259" key="6">
    <source>
        <dbReference type="PROSITE" id="PS50977"/>
    </source>
</evidence>